<sequence>MFGVGTDQILEFEKEDLYRALSGGDVKVHGVATCETFRTYPDAPVAGLILYIDASQTTEEEYWTAVKRISAYNGVSPAWRSGVALLGLLKDWNHAGRL</sequence>
<keyword evidence="2" id="KW-1185">Reference proteome</keyword>
<organism evidence="1 2">
    <name type="scientific">Anthostomella pinea</name>
    <dbReference type="NCBI Taxonomy" id="933095"/>
    <lineage>
        <taxon>Eukaryota</taxon>
        <taxon>Fungi</taxon>
        <taxon>Dikarya</taxon>
        <taxon>Ascomycota</taxon>
        <taxon>Pezizomycotina</taxon>
        <taxon>Sordariomycetes</taxon>
        <taxon>Xylariomycetidae</taxon>
        <taxon>Xylariales</taxon>
        <taxon>Xylariaceae</taxon>
        <taxon>Anthostomella</taxon>
    </lineage>
</organism>
<dbReference type="Proteomes" id="UP001295740">
    <property type="component" value="Unassembled WGS sequence"/>
</dbReference>
<protein>
    <submittedName>
        <fullName evidence="1">Uu.00g132350.m01.CDS01</fullName>
    </submittedName>
</protein>
<dbReference type="AlphaFoldDB" id="A0AAI8VJN4"/>
<reference evidence="1" key="1">
    <citation type="submission" date="2023-10" db="EMBL/GenBank/DDBJ databases">
        <authorList>
            <person name="Hackl T."/>
        </authorList>
    </citation>
    <scope>NUCLEOTIDE SEQUENCE</scope>
</reference>
<name>A0AAI8VJN4_9PEZI</name>
<comment type="caution">
    <text evidence="1">The sequence shown here is derived from an EMBL/GenBank/DDBJ whole genome shotgun (WGS) entry which is preliminary data.</text>
</comment>
<proteinExistence type="predicted"/>
<accession>A0AAI8VJN4</accession>
<gene>
    <name evidence="1" type="ORF">KHLLAP_LOCUS6309</name>
</gene>
<evidence type="ECO:0000313" key="2">
    <source>
        <dbReference type="Proteomes" id="UP001295740"/>
    </source>
</evidence>
<evidence type="ECO:0000313" key="1">
    <source>
        <dbReference type="EMBL" id="CAJ2505841.1"/>
    </source>
</evidence>
<dbReference type="EMBL" id="CAUWAG010000007">
    <property type="protein sequence ID" value="CAJ2505841.1"/>
    <property type="molecule type" value="Genomic_DNA"/>
</dbReference>